<dbReference type="Proteomes" id="UP001159405">
    <property type="component" value="Unassembled WGS sequence"/>
</dbReference>
<evidence type="ECO:0000259" key="3">
    <source>
        <dbReference type="SMART" id="SM00875"/>
    </source>
</evidence>
<dbReference type="PANTHER" id="PTHR24412">
    <property type="entry name" value="KELCH PROTEIN"/>
    <property type="match status" value="1"/>
</dbReference>
<proteinExistence type="predicted"/>
<protein>
    <recommendedName>
        <fullName evidence="3">BACK domain-containing protein</fullName>
    </recommendedName>
</protein>
<dbReference type="Pfam" id="PF07707">
    <property type="entry name" value="BACK"/>
    <property type="match status" value="1"/>
</dbReference>
<dbReference type="InterPro" id="IPR017096">
    <property type="entry name" value="BTB-kelch_protein"/>
</dbReference>
<keyword evidence="5" id="KW-1185">Reference proteome</keyword>
<keyword evidence="2" id="KW-0677">Repeat</keyword>
<dbReference type="EMBL" id="CALNXK010000099">
    <property type="protein sequence ID" value="CAH3154839.1"/>
    <property type="molecule type" value="Genomic_DNA"/>
</dbReference>
<sequence length="502" mass="56314">MKLMELQLKCLFNMRTVESQKLMNVTYSPYCMLQPFFSLIRSGTLAAFFCKKALRVYNCLGIRLLAECLSCHNLFESSHQFVADHFDDVLKQEEFLLQPFESLDALLDCKFLSVACKEKLLNGVLEWLNFRPLERQRHAPCLIKRFCSTKVSSDFLKNCVLKDPIIQETSECQRMILEAMQSSNTPDTHKFNGIALRSHRTGREIILTIGGESEGMYLSSSQCLCSNNDRWSWDIPGQLDDLVPLAPMKKGRNYMAAASTGCHVYIIGGNSSKEVLDCVERYEWPSNEWHQLSPLHVERMGAAAAILNGQPIAIGGFSKFSGYLSSVEVYDSWIDNWSLITPMRTKRNYLGAAEIAGSVYAIGGFGGENESSYGYLTSVECFEAQRGIWQSVSPLSEPRAYLSAVQKDGSIYALGGYNSSWLNSAERFDPREGRWYRIRPMLSPRSSYGLSVMGSCLYVVGGFNGLRNLNSAESYDTKAGKWMAAPPLQNTRYGLALATLVT</sequence>
<dbReference type="PANTHER" id="PTHR24412:SF489">
    <property type="entry name" value="RING FINGER DOMAIN AND KELCH REPEAT-CONTAINING PROTEIN DDB_G0271372"/>
    <property type="match status" value="1"/>
</dbReference>
<dbReference type="SMART" id="SM00875">
    <property type="entry name" value="BACK"/>
    <property type="match status" value="1"/>
</dbReference>
<dbReference type="Gene3D" id="2.120.10.80">
    <property type="entry name" value="Kelch-type beta propeller"/>
    <property type="match status" value="2"/>
</dbReference>
<accession>A0ABN8Q1L9</accession>
<feature type="domain" description="BACK" evidence="3">
    <location>
        <begin position="59"/>
        <end position="161"/>
    </location>
</feature>
<name>A0ABN8Q1L9_9CNID</name>
<dbReference type="Pfam" id="PF01344">
    <property type="entry name" value="Kelch_1"/>
    <property type="match status" value="5"/>
</dbReference>
<dbReference type="PIRSF" id="PIRSF037037">
    <property type="entry name" value="Kelch-like_protein_gigaxonin"/>
    <property type="match status" value="1"/>
</dbReference>
<gene>
    <name evidence="4" type="ORF">PLOB_00050203</name>
</gene>
<keyword evidence="1" id="KW-0880">Kelch repeat</keyword>
<reference evidence="4 5" key="1">
    <citation type="submission" date="2022-05" db="EMBL/GenBank/DDBJ databases">
        <authorList>
            <consortium name="Genoscope - CEA"/>
            <person name="William W."/>
        </authorList>
    </citation>
    <scope>NUCLEOTIDE SEQUENCE [LARGE SCALE GENOMIC DNA]</scope>
</reference>
<dbReference type="SUPFAM" id="SSF50965">
    <property type="entry name" value="Galactose oxidase, central domain"/>
    <property type="match status" value="1"/>
</dbReference>
<dbReference type="InterPro" id="IPR006652">
    <property type="entry name" value="Kelch_1"/>
</dbReference>
<evidence type="ECO:0000313" key="5">
    <source>
        <dbReference type="Proteomes" id="UP001159405"/>
    </source>
</evidence>
<organism evidence="4 5">
    <name type="scientific">Porites lobata</name>
    <dbReference type="NCBI Taxonomy" id="104759"/>
    <lineage>
        <taxon>Eukaryota</taxon>
        <taxon>Metazoa</taxon>
        <taxon>Cnidaria</taxon>
        <taxon>Anthozoa</taxon>
        <taxon>Hexacorallia</taxon>
        <taxon>Scleractinia</taxon>
        <taxon>Fungiina</taxon>
        <taxon>Poritidae</taxon>
        <taxon>Porites</taxon>
    </lineage>
</organism>
<evidence type="ECO:0000313" key="4">
    <source>
        <dbReference type="EMBL" id="CAH3154839.1"/>
    </source>
</evidence>
<dbReference type="Gene3D" id="1.25.40.420">
    <property type="match status" value="1"/>
</dbReference>
<dbReference type="InterPro" id="IPR011705">
    <property type="entry name" value="BACK"/>
</dbReference>
<evidence type="ECO:0000256" key="1">
    <source>
        <dbReference type="ARBA" id="ARBA00022441"/>
    </source>
</evidence>
<comment type="caution">
    <text evidence="4">The sequence shown here is derived from an EMBL/GenBank/DDBJ whole genome shotgun (WGS) entry which is preliminary data.</text>
</comment>
<dbReference type="SMART" id="SM00612">
    <property type="entry name" value="Kelch"/>
    <property type="match status" value="6"/>
</dbReference>
<dbReference type="InterPro" id="IPR015915">
    <property type="entry name" value="Kelch-typ_b-propeller"/>
</dbReference>
<evidence type="ECO:0000256" key="2">
    <source>
        <dbReference type="ARBA" id="ARBA00022737"/>
    </source>
</evidence>
<dbReference type="InterPro" id="IPR011043">
    <property type="entry name" value="Gal_Oxase/kelch_b-propeller"/>
</dbReference>